<dbReference type="Proteomes" id="UP000006038">
    <property type="component" value="Unassembled WGS sequence"/>
</dbReference>
<protein>
    <submittedName>
        <fullName evidence="2">Uncharacterized protein</fullName>
    </submittedName>
</protein>
<accession>J3L9A4</accession>
<dbReference type="HOGENOM" id="CLU_2076706_0_0_1"/>
<feature type="region of interest" description="Disordered" evidence="1">
    <location>
        <begin position="1"/>
        <end position="38"/>
    </location>
</feature>
<dbReference type="STRING" id="4533.J3L9A4"/>
<feature type="compositionally biased region" description="Polar residues" evidence="1">
    <location>
        <begin position="14"/>
        <end position="28"/>
    </location>
</feature>
<dbReference type="EnsemblPlants" id="OB02G12210.1">
    <property type="protein sequence ID" value="OB02G12210.1"/>
    <property type="gene ID" value="OB02G12210"/>
</dbReference>
<dbReference type="GO" id="GO:0003713">
    <property type="term" value="F:transcription coactivator activity"/>
    <property type="evidence" value="ECO:0007669"/>
    <property type="project" value="TreeGrafter"/>
</dbReference>
<reference evidence="2" key="1">
    <citation type="submission" date="2013-04" db="UniProtKB">
        <authorList>
            <consortium name="EnsemblPlants"/>
        </authorList>
    </citation>
    <scope>IDENTIFICATION</scope>
</reference>
<dbReference type="PANTHER" id="PTHR21277">
    <property type="entry name" value="TRANSCRIPTIONAL ADAPTER 1"/>
    <property type="match status" value="1"/>
</dbReference>
<dbReference type="Gramene" id="OB02G12210.1">
    <property type="protein sequence ID" value="OB02G12210.1"/>
    <property type="gene ID" value="OB02G12210"/>
</dbReference>
<evidence type="ECO:0000256" key="1">
    <source>
        <dbReference type="SAM" id="MobiDB-lite"/>
    </source>
</evidence>
<keyword evidence="3" id="KW-1185">Reference proteome</keyword>
<evidence type="ECO:0000313" key="3">
    <source>
        <dbReference type="Proteomes" id="UP000006038"/>
    </source>
</evidence>
<dbReference type="GO" id="GO:0006357">
    <property type="term" value="P:regulation of transcription by RNA polymerase II"/>
    <property type="evidence" value="ECO:0007669"/>
    <property type="project" value="TreeGrafter"/>
</dbReference>
<sequence>MGQGEGGGVAASANDAQEGSSARGSTATIPRIPPYPGRINTMEIKQHIQATLGEERSERYFTYLKMFLSSRMEKAVFDRVIVQTIGRENVRLHNHLLMAIIRNAFLPAPNSGAAPGAK</sequence>
<dbReference type="AlphaFoldDB" id="J3L9A4"/>
<dbReference type="InterPro" id="IPR024738">
    <property type="entry name" value="Hfi1/Tada1"/>
</dbReference>
<dbReference type="PANTHER" id="PTHR21277:SF29">
    <property type="entry name" value="TRANSCRIPTIONAL REGULATOR OF RNA POLII, SAGA, SUBUNIT"/>
    <property type="match status" value="1"/>
</dbReference>
<name>J3L9A4_ORYBR</name>
<organism evidence="2">
    <name type="scientific">Oryza brachyantha</name>
    <name type="common">malo sina</name>
    <dbReference type="NCBI Taxonomy" id="4533"/>
    <lineage>
        <taxon>Eukaryota</taxon>
        <taxon>Viridiplantae</taxon>
        <taxon>Streptophyta</taxon>
        <taxon>Embryophyta</taxon>
        <taxon>Tracheophyta</taxon>
        <taxon>Spermatophyta</taxon>
        <taxon>Magnoliopsida</taxon>
        <taxon>Liliopsida</taxon>
        <taxon>Poales</taxon>
        <taxon>Poaceae</taxon>
        <taxon>BOP clade</taxon>
        <taxon>Oryzoideae</taxon>
        <taxon>Oryzeae</taxon>
        <taxon>Oryzinae</taxon>
        <taxon>Oryza</taxon>
    </lineage>
</organism>
<dbReference type="GO" id="GO:0000124">
    <property type="term" value="C:SAGA complex"/>
    <property type="evidence" value="ECO:0007669"/>
    <property type="project" value="TreeGrafter"/>
</dbReference>
<proteinExistence type="predicted"/>
<dbReference type="Pfam" id="PF12767">
    <property type="entry name" value="SAGA-Tad1"/>
    <property type="match status" value="1"/>
</dbReference>
<evidence type="ECO:0000313" key="2">
    <source>
        <dbReference type="EnsemblPlants" id="OB02G12210.1"/>
    </source>
</evidence>